<keyword evidence="3" id="KW-1185">Reference proteome</keyword>
<evidence type="ECO:0000256" key="1">
    <source>
        <dbReference type="SAM" id="Phobius"/>
    </source>
</evidence>
<comment type="caution">
    <text evidence="2">The sequence shown here is derived from an EMBL/GenBank/DDBJ whole genome shotgun (WGS) entry which is preliminary data.</text>
</comment>
<keyword evidence="1" id="KW-0812">Transmembrane</keyword>
<sequence>MFITIGTFGILYRDGIYKTENAATSVPLLRELLKTMATMNITIALGLAALLFSIITVNNKVNTNSGVKKDVITISRPYLMFLLLNSVIVMLSSIDLYVTSIVSVLTSLLVNTVLVLLASSVYKFMKKVLLST</sequence>
<keyword evidence="1" id="KW-1133">Transmembrane helix</keyword>
<evidence type="ECO:0000313" key="3">
    <source>
        <dbReference type="Proteomes" id="UP000029734"/>
    </source>
</evidence>
<organism evidence="2 3">
    <name type="scientific">Paenibacillus wynnii</name>
    <dbReference type="NCBI Taxonomy" id="268407"/>
    <lineage>
        <taxon>Bacteria</taxon>
        <taxon>Bacillati</taxon>
        <taxon>Bacillota</taxon>
        <taxon>Bacilli</taxon>
        <taxon>Bacillales</taxon>
        <taxon>Paenibacillaceae</taxon>
        <taxon>Paenibacillus</taxon>
    </lineage>
</organism>
<protein>
    <submittedName>
        <fullName evidence="2">Uncharacterized protein</fullName>
    </submittedName>
</protein>
<dbReference type="Proteomes" id="UP000029734">
    <property type="component" value="Unassembled WGS sequence"/>
</dbReference>
<reference evidence="2 3" key="2">
    <citation type="submission" date="2014-10" db="EMBL/GenBank/DDBJ databases">
        <title>Comparative genomics of the Paenibacillus odorifer group.</title>
        <authorList>
            <person name="Tsai Y.-C."/>
            <person name="Martin N."/>
            <person name="Korlach J."/>
            <person name="Wiedmann M."/>
        </authorList>
    </citation>
    <scope>NUCLEOTIDE SEQUENCE [LARGE SCALE GENOMIC DNA]</scope>
    <source>
        <strain evidence="2 3">DSM 18334</strain>
    </source>
</reference>
<feature type="transmembrane region" description="Helical" evidence="1">
    <location>
        <begin position="37"/>
        <end position="57"/>
    </location>
</feature>
<evidence type="ECO:0000313" key="2">
    <source>
        <dbReference type="EMBL" id="KGE17578.1"/>
    </source>
</evidence>
<dbReference type="EMBL" id="JQCR01000003">
    <property type="protein sequence ID" value="KGE17578.1"/>
    <property type="molecule type" value="Genomic_DNA"/>
</dbReference>
<name>A0A098M6B6_9BACL</name>
<dbReference type="AlphaFoldDB" id="A0A098M6B6"/>
<keyword evidence="1" id="KW-0472">Membrane</keyword>
<reference evidence="2 3" key="1">
    <citation type="submission" date="2014-08" db="EMBL/GenBank/DDBJ databases">
        <authorList>
            <person name="den Bakker H.C."/>
        </authorList>
    </citation>
    <scope>NUCLEOTIDE SEQUENCE [LARGE SCALE GENOMIC DNA]</scope>
    <source>
        <strain evidence="2 3">DSM 18334</strain>
    </source>
</reference>
<feature type="transmembrane region" description="Helical" evidence="1">
    <location>
        <begin position="78"/>
        <end position="98"/>
    </location>
</feature>
<gene>
    <name evidence="2" type="ORF">PWYN_23585</name>
</gene>
<feature type="transmembrane region" description="Helical" evidence="1">
    <location>
        <begin position="104"/>
        <end position="125"/>
    </location>
</feature>
<proteinExistence type="predicted"/>
<accession>A0A098M6B6</accession>